<accession>A0A098VXI0</accession>
<evidence type="ECO:0000256" key="2">
    <source>
        <dbReference type="ARBA" id="ARBA00022801"/>
    </source>
</evidence>
<evidence type="ECO:0000313" key="4">
    <source>
        <dbReference type="Proteomes" id="UP000029725"/>
    </source>
</evidence>
<dbReference type="PANTHER" id="PTHR11067">
    <property type="entry name" value="INOSINE TRIPHOSPHATE PYROPHOSPHATASE/HAM1 PROTEIN"/>
    <property type="match status" value="1"/>
</dbReference>
<dbReference type="HOGENOM" id="CLU_2306755_0_0_1"/>
<dbReference type="InterPro" id="IPR002637">
    <property type="entry name" value="RdgB/HAM1"/>
</dbReference>
<organism evidence="3 4">
    <name type="scientific">Mitosporidium daphniae</name>
    <dbReference type="NCBI Taxonomy" id="1485682"/>
    <lineage>
        <taxon>Eukaryota</taxon>
        <taxon>Fungi</taxon>
        <taxon>Fungi incertae sedis</taxon>
        <taxon>Microsporidia</taxon>
        <taxon>Mitosporidium</taxon>
    </lineage>
</organism>
<keyword evidence="4" id="KW-1185">Reference proteome</keyword>
<protein>
    <submittedName>
        <fullName evidence="3">Inosine triphosphate pyrophosphatase</fullName>
    </submittedName>
</protein>
<name>A0A098VXI0_9MICR</name>
<dbReference type="GO" id="GO:0009143">
    <property type="term" value="P:nucleoside triphosphate catabolic process"/>
    <property type="evidence" value="ECO:0007669"/>
    <property type="project" value="InterPro"/>
</dbReference>
<sequence length="100" mass="11295">MVPLGERARRLLDGFATRSAEAISTFAYCFSAEQEPLIFQGRCRGKIALSPKGITSFGWDSIFIPDESDDKSFAELTKEQKNKISHRSKALELLKQHFKT</sequence>
<comment type="similarity">
    <text evidence="1">Belongs to the HAM1 NTPase family.</text>
</comment>
<dbReference type="Proteomes" id="UP000029725">
    <property type="component" value="Unassembled WGS sequence"/>
</dbReference>
<gene>
    <name evidence="3" type="ORF">DI09_171p20</name>
</gene>
<dbReference type="SUPFAM" id="SSF52972">
    <property type="entry name" value="ITPase-like"/>
    <property type="match status" value="1"/>
</dbReference>
<dbReference type="OrthoDB" id="6288734at2759"/>
<dbReference type="Pfam" id="PF01725">
    <property type="entry name" value="Ham1p_like"/>
    <property type="match status" value="1"/>
</dbReference>
<dbReference type="EMBL" id="JMKJ01000079">
    <property type="protein sequence ID" value="KGG52436.1"/>
    <property type="molecule type" value="Genomic_DNA"/>
</dbReference>
<evidence type="ECO:0000256" key="1">
    <source>
        <dbReference type="ARBA" id="ARBA00008023"/>
    </source>
</evidence>
<dbReference type="PANTHER" id="PTHR11067:SF9">
    <property type="entry name" value="INOSINE TRIPHOSPHATE PYROPHOSPHATASE"/>
    <property type="match status" value="1"/>
</dbReference>
<dbReference type="RefSeq" id="XP_013238872.1">
    <property type="nucleotide sequence ID" value="XM_013383418.1"/>
</dbReference>
<proteinExistence type="inferred from homology"/>
<reference evidence="3 4" key="1">
    <citation type="submission" date="2014-04" db="EMBL/GenBank/DDBJ databases">
        <title>A new species of microsporidia sheds light on the evolution of extreme parasitism.</title>
        <authorList>
            <person name="Haag K.L."/>
            <person name="James T.Y."/>
            <person name="Larsson R."/>
            <person name="Schaer T.M."/>
            <person name="Refardt D."/>
            <person name="Pombert J.-F."/>
            <person name="Ebert D."/>
        </authorList>
    </citation>
    <scope>NUCLEOTIDE SEQUENCE [LARGE SCALE GENOMIC DNA]</scope>
    <source>
        <strain evidence="3 4">UGP3</strain>
        <tissue evidence="3">Spores</tissue>
    </source>
</reference>
<dbReference type="AlphaFoldDB" id="A0A098VXI0"/>
<evidence type="ECO:0000313" key="3">
    <source>
        <dbReference type="EMBL" id="KGG52436.1"/>
    </source>
</evidence>
<dbReference type="Gene3D" id="3.90.950.10">
    <property type="match status" value="1"/>
</dbReference>
<dbReference type="InterPro" id="IPR029001">
    <property type="entry name" value="ITPase-like_fam"/>
</dbReference>
<dbReference type="GO" id="GO:0047429">
    <property type="term" value="F:nucleoside triphosphate diphosphatase activity"/>
    <property type="evidence" value="ECO:0007669"/>
    <property type="project" value="InterPro"/>
</dbReference>
<keyword evidence="2" id="KW-0378">Hydrolase</keyword>
<dbReference type="GO" id="GO:0005737">
    <property type="term" value="C:cytoplasm"/>
    <property type="evidence" value="ECO:0007669"/>
    <property type="project" value="TreeGrafter"/>
</dbReference>
<comment type="caution">
    <text evidence="3">The sequence shown here is derived from an EMBL/GenBank/DDBJ whole genome shotgun (WGS) entry which is preliminary data.</text>
</comment>
<dbReference type="GeneID" id="25258674"/>
<dbReference type="VEuPathDB" id="MicrosporidiaDB:DI09_171p20"/>